<dbReference type="PANTHER" id="PTHR30528">
    <property type="entry name" value="CYTOPLASMIC PROTEIN"/>
    <property type="match status" value="1"/>
</dbReference>
<comment type="caution">
    <text evidence="1">The sequence shown here is derived from an EMBL/GenBank/DDBJ whole genome shotgun (WGS) entry which is preliminary data.</text>
</comment>
<dbReference type="PANTHER" id="PTHR30528:SF0">
    <property type="entry name" value="CYTOPLASMIC PROTEIN"/>
    <property type="match status" value="1"/>
</dbReference>
<dbReference type="Pfam" id="PF06224">
    <property type="entry name" value="AlkZ-like"/>
    <property type="match status" value="1"/>
</dbReference>
<dbReference type="RefSeq" id="WP_101309764.1">
    <property type="nucleotide sequence ID" value="NZ_MVDE01000013.1"/>
</dbReference>
<dbReference type="AlphaFoldDB" id="A0A2N3I8M9"/>
<dbReference type="Proteomes" id="UP000233618">
    <property type="component" value="Unassembled WGS sequence"/>
</dbReference>
<reference evidence="1 2" key="1">
    <citation type="journal article" date="2017" name="Front. Microbiol.">
        <title>Labilibaculum manganireducens gen. nov., sp. nov. and Labilibaculum filiforme sp. nov., Novel Bacteroidetes Isolated from Subsurface Sediments of the Baltic Sea.</title>
        <authorList>
            <person name="Vandieken V."/>
            <person name="Marshall I.P."/>
            <person name="Niemann H."/>
            <person name="Engelen B."/>
            <person name="Cypionka H."/>
        </authorList>
    </citation>
    <scope>NUCLEOTIDE SEQUENCE [LARGE SCALE GENOMIC DNA]</scope>
    <source>
        <strain evidence="1 2">59.10-2M</strain>
    </source>
</reference>
<proteinExistence type="predicted"/>
<dbReference type="EMBL" id="MVDE01000013">
    <property type="protein sequence ID" value="PKQ66666.1"/>
    <property type="molecule type" value="Genomic_DNA"/>
</dbReference>
<dbReference type="InterPro" id="IPR009351">
    <property type="entry name" value="AlkZ-like"/>
</dbReference>
<evidence type="ECO:0000313" key="2">
    <source>
        <dbReference type="Proteomes" id="UP000233618"/>
    </source>
</evidence>
<keyword evidence="2" id="KW-1185">Reference proteome</keyword>
<sequence length="402" mass="46729">MTKITETLSIQEARKLVLLSQKLPPVKQKGTTLEATLSAIEHLGYIQIDTISVIQRAHHHTLWNRNPGYETSHLEKLIADKKVFEYWSHAAAYLPMCDYRFSLVRKQEIASGRQKHWYDRDEKMMKLVLHRITSEGPLMAKDFEYTGKKKMDWASKPSKRALEYLFMQGDLMIPYRQNFHKVYDLTERVLPEGIDTSAPLQDEYARFLITSYLQANGLGQASEMVYLLKNTKALISSTLQEMHSNGELVQVAVGENNYYALQDSLELLKRPLSRSKLKILSPFDNLLIQRKRMQTIFDFNYQIECYVPEPKRRYGYFSLPILWDGSLIARMDCKADRKESLFHIQHLVLESGLVKTEAFALALCKELEFFMQFNNCSNLKLHKTTPSNFKPVFQAVINSLIR</sequence>
<name>A0A2N3I8M9_9BACT</name>
<evidence type="ECO:0008006" key="3">
    <source>
        <dbReference type="Google" id="ProtNLM"/>
    </source>
</evidence>
<gene>
    <name evidence="1" type="ORF">BZG01_10340</name>
</gene>
<accession>A0A2N3I8M9</accession>
<organism evidence="1 2">
    <name type="scientific">Labilibaculum manganireducens</name>
    <dbReference type="NCBI Taxonomy" id="1940525"/>
    <lineage>
        <taxon>Bacteria</taxon>
        <taxon>Pseudomonadati</taxon>
        <taxon>Bacteroidota</taxon>
        <taxon>Bacteroidia</taxon>
        <taxon>Marinilabiliales</taxon>
        <taxon>Marinifilaceae</taxon>
        <taxon>Labilibaculum</taxon>
    </lineage>
</organism>
<evidence type="ECO:0000313" key="1">
    <source>
        <dbReference type="EMBL" id="PKQ66666.1"/>
    </source>
</evidence>
<protein>
    <recommendedName>
        <fullName evidence="3">Winged helix-turn-helix domain-containing protein</fullName>
    </recommendedName>
</protein>